<dbReference type="RefSeq" id="WP_039395769.1">
    <property type="nucleotide sequence ID" value="NZ_CABPRX010000001.1"/>
</dbReference>
<keyword evidence="4" id="KW-0804">Transcription</keyword>
<dbReference type="Proteomes" id="UP000215126">
    <property type="component" value="Chromosome 1"/>
</dbReference>
<dbReference type="FunFam" id="1.10.10.10:FF:000001">
    <property type="entry name" value="LysR family transcriptional regulator"/>
    <property type="match status" value="1"/>
</dbReference>
<evidence type="ECO:0000313" key="7">
    <source>
        <dbReference type="EMBL" id="SNU81849.1"/>
    </source>
</evidence>
<evidence type="ECO:0000256" key="5">
    <source>
        <dbReference type="SAM" id="MobiDB-lite"/>
    </source>
</evidence>
<organism evidence="7 8">
    <name type="scientific">Pandoraea sputorum</name>
    <dbReference type="NCBI Taxonomy" id="93222"/>
    <lineage>
        <taxon>Bacteria</taxon>
        <taxon>Pseudomonadati</taxon>
        <taxon>Pseudomonadota</taxon>
        <taxon>Betaproteobacteria</taxon>
        <taxon>Burkholderiales</taxon>
        <taxon>Burkholderiaceae</taxon>
        <taxon>Pandoraea</taxon>
    </lineage>
</organism>
<dbReference type="PANTHER" id="PTHR30537">
    <property type="entry name" value="HTH-TYPE TRANSCRIPTIONAL REGULATOR"/>
    <property type="match status" value="1"/>
</dbReference>
<dbReference type="PANTHER" id="PTHR30537:SF68">
    <property type="entry name" value="TRANSCRIPTIONAL REGULATOR-RELATED"/>
    <property type="match status" value="1"/>
</dbReference>
<proteinExistence type="inferred from homology"/>
<evidence type="ECO:0000256" key="1">
    <source>
        <dbReference type="ARBA" id="ARBA00009437"/>
    </source>
</evidence>
<feature type="region of interest" description="Disordered" evidence="5">
    <location>
        <begin position="301"/>
        <end position="323"/>
    </location>
</feature>
<dbReference type="InterPro" id="IPR058163">
    <property type="entry name" value="LysR-type_TF_proteobact-type"/>
</dbReference>
<reference evidence="7 8" key="1">
    <citation type="submission" date="2017-06" db="EMBL/GenBank/DDBJ databases">
        <authorList>
            <consortium name="Pathogen Informatics"/>
        </authorList>
    </citation>
    <scope>NUCLEOTIDE SEQUENCE [LARGE SCALE GENOMIC DNA]</scope>
    <source>
        <strain evidence="7 8">NCTC13161</strain>
    </source>
</reference>
<keyword evidence="3" id="KW-0238">DNA-binding</keyword>
<dbReference type="Gene3D" id="3.40.190.290">
    <property type="match status" value="1"/>
</dbReference>
<feature type="domain" description="HTH lysR-type" evidence="6">
    <location>
        <begin position="1"/>
        <end position="58"/>
    </location>
</feature>
<dbReference type="STRING" id="93222.NA29_07635"/>
<dbReference type="AlphaFoldDB" id="A0A239S9C6"/>
<dbReference type="InterPro" id="IPR036388">
    <property type="entry name" value="WH-like_DNA-bd_sf"/>
</dbReference>
<dbReference type="GO" id="GO:0006351">
    <property type="term" value="P:DNA-templated transcription"/>
    <property type="evidence" value="ECO:0007669"/>
    <property type="project" value="TreeGrafter"/>
</dbReference>
<dbReference type="SUPFAM" id="SSF53850">
    <property type="entry name" value="Periplasmic binding protein-like II"/>
    <property type="match status" value="1"/>
</dbReference>
<dbReference type="PROSITE" id="PS50931">
    <property type="entry name" value="HTH_LYSR"/>
    <property type="match status" value="1"/>
</dbReference>
<evidence type="ECO:0000256" key="3">
    <source>
        <dbReference type="ARBA" id="ARBA00023125"/>
    </source>
</evidence>
<sequence>MDLNGTLAFVTVVECGSFSAAARTLEIPRSTVSARVASLEAHLGVLLLRRTTRRIALTDDGRDYFERAAPAIRTLREAEQFDETDAAGRRPLNGSIRLGVPFDFPFDALSQAIATFRAAHPRVRFDVLVDDSVSDFVDDNLDMAIRGGQPGGDHIVARRIATFGFARFASPVFGKAIGKRASRGGHRDSHDIPQLVFKPRSASASTPRSPALGAPLQNYAVATNSFALLKQLALHGAGMVVLPAHTCDAEVASGQLLSLPPDSVDTQAGLYLVYPSRRALTAKVKAFSDHLVAHLEARGTTHKRSVRESTTSRLSVESTEGQT</sequence>
<evidence type="ECO:0000256" key="2">
    <source>
        <dbReference type="ARBA" id="ARBA00023015"/>
    </source>
</evidence>
<dbReference type="Pfam" id="PF00126">
    <property type="entry name" value="HTH_1"/>
    <property type="match status" value="1"/>
</dbReference>
<protein>
    <submittedName>
        <fullName evidence="7">D-malate degradation protein R</fullName>
    </submittedName>
</protein>
<dbReference type="InterPro" id="IPR036390">
    <property type="entry name" value="WH_DNA-bd_sf"/>
</dbReference>
<name>A0A239S9C6_9BURK</name>
<dbReference type="InterPro" id="IPR005119">
    <property type="entry name" value="LysR_subst-bd"/>
</dbReference>
<dbReference type="KEGG" id="pspu:NA29_07635"/>
<dbReference type="InterPro" id="IPR000847">
    <property type="entry name" value="LysR_HTH_N"/>
</dbReference>
<keyword evidence="8" id="KW-1185">Reference proteome</keyword>
<dbReference type="GO" id="GO:0003700">
    <property type="term" value="F:DNA-binding transcription factor activity"/>
    <property type="evidence" value="ECO:0007669"/>
    <property type="project" value="InterPro"/>
</dbReference>
<comment type="similarity">
    <text evidence="1">Belongs to the LysR transcriptional regulatory family.</text>
</comment>
<keyword evidence="2" id="KW-0805">Transcription regulation</keyword>
<accession>A0A239S9C6</accession>
<dbReference type="Gene3D" id="1.10.10.10">
    <property type="entry name" value="Winged helix-like DNA-binding domain superfamily/Winged helix DNA-binding domain"/>
    <property type="match status" value="1"/>
</dbReference>
<feature type="compositionally biased region" description="Polar residues" evidence="5">
    <location>
        <begin position="308"/>
        <end position="323"/>
    </location>
</feature>
<dbReference type="SUPFAM" id="SSF46785">
    <property type="entry name" value="Winged helix' DNA-binding domain"/>
    <property type="match status" value="1"/>
</dbReference>
<dbReference type="EMBL" id="LT906435">
    <property type="protein sequence ID" value="SNU81849.1"/>
    <property type="molecule type" value="Genomic_DNA"/>
</dbReference>
<evidence type="ECO:0000256" key="4">
    <source>
        <dbReference type="ARBA" id="ARBA00023163"/>
    </source>
</evidence>
<dbReference type="Pfam" id="PF03466">
    <property type="entry name" value="LysR_substrate"/>
    <property type="match status" value="1"/>
</dbReference>
<dbReference type="GeneID" id="88093358"/>
<dbReference type="GO" id="GO:0043565">
    <property type="term" value="F:sequence-specific DNA binding"/>
    <property type="evidence" value="ECO:0007669"/>
    <property type="project" value="TreeGrafter"/>
</dbReference>
<evidence type="ECO:0000259" key="6">
    <source>
        <dbReference type="PROSITE" id="PS50931"/>
    </source>
</evidence>
<gene>
    <name evidence="7" type="primary">dmlR_7</name>
    <name evidence="7" type="ORF">SAMEA4530655_00668</name>
</gene>
<evidence type="ECO:0000313" key="8">
    <source>
        <dbReference type="Proteomes" id="UP000215126"/>
    </source>
</evidence>